<keyword evidence="1 3" id="KW-0378">Hydrolase</keyword>
<name>A0ABW0ITP4_9HYPH</name>
<dbReference type="InterPro" id="IPR000073">
    <property type="entry name" value="AB_hydrolase_1"/>
</dbReference>
<organism evidence="3 4">
    <name type="scientific">Bosea eneae</name>
    <dbReference type="NCBI Taxonomy" id="151454"/>
    <lineage>
        <taxon>Bacteria</taxon>
        <taxon>Pseudomonadati</taxon>
        <taxon>Pseudomonadota</taxon>
        <taxon>Alphaproteobacteria</taxon>
        <taxon>Hyphomicrobiales</taxon>
        <taxon>Boseaceae</taxon>
        <taxon>Bosea</taxon>
    </lineage>
</organism>
<dbReference type="PRINTS" id="PR00412">
    <property type="entry name" value="EPOXHYDRLASE"/>
</dbReference>
<dbReference type="RefSeq" id="WP_377799416.1">
    <property type="nucleotide sequence ID" value="NZ_JBHSLW010000025.1"/>
</dbReference>
<sequence>MLMQRKVETADLAIACEISGPEDGSPIILLHGWPDDPRTWDGLLPDLHAAGWRTISPYLRGFGPTRFRRDTGLCTGQLAALGQDVLDLADALALRRFAVAGHDWGARAAYIASALAPERITACAAISVGWGTNDPGQSLELTQAQNYWYQWLMALERGAELVQRKRREFTRYIWDIWNPGWTFPEADFAVTAASFDNPDWADVTLHSYRVRWGLAERDPAYDAIETRLAADPVIRVPSLVIHGAADPCNAPATSEGKEHLFAASYRRSVLEGLGHFPQRQSSPSTLAALMPFLGEASLRV</sequence>
<dbReference type="InterPro" id="IPR029058">
    <property type="entry name" value="AB_hydrolase_fold"/>
</dbReference>
<dbReference type="InterPro" id="IPR000639">
    <property type="entry name" value="Epox_hydrolase-like"/>
</dbReference>
<dbReference type="Gene3D" id="3.40.50.1820">
    <property type="entry name" value="alpha/beta hydrolase"/>
    <property type="match status" value="1"/>
</dbReference>
<accession>A0ABW0ITP4</accession>
<proteinExistence type="predicted"/>
<protein>
    <submittedName>
        <fullName evidence="3">Alpha/beta fold hydrolase</fullName>
    </submittedName>
</protein>
<keyword evidence="4" id="KW-1185">Reference proteome</keyword>
<evidence type="ECO:0000256" key="1">
    <source>
        <dbReference type="ARBA" id="ARBA00022801"/>
    </source>
</evidence>
<evidence type="ECO:0000259" key="2">
    <source>
        <dbReference type="Pfam" id="PF00561"/>
    </source>
</evidence>
<dbReference type="EMBL" id="JBHSLW010000025">
    <property type="protein sequence ID" value="MFC5421072.1"/>
    <property type="molecule type" value="Genomic_DNA"/>
</dbReference>
<dbReference type="PANTHER" id="PTHR43329">
    <property type="entry name" value="EPOXIDE HYDROLASE"/>
    <property type="match status" value="1"/>
</dbReference>
<evidence type="ECO:0000313" key="4">
    <source>
        <dbReference type="Proteomes" id="UP001596053"/>
    </source>
</evidence>
<dbReference type="GO" id="GO:0016787">
    <property type="term" value="F:hydrolase activity"/>
    <property type="evidence" value="ECO:0007669"/>
    <property type="project" value="UniProtKB-KW"/>
</dbReference>
<evidence type="ECO:0000313" key="3">
    <source>
        <dbReference type="EMBL" id="MFC5421072.1"/>
    </source>
</evidence>
<dbReference type="SUPFAM" id="SSF53474">
    <property type="entry name" value="alpha/beta-Hydrolases"/>
    <property type="match status" value="1"/>
</dbReference>
<gene>
    <name evidence="3" type="ORF">ACFPOB_16060</name>
</gene>
<comment type="caution">
    <text evidence="3">The sequence shown here is derived from an EMBL/GenBank/DDBJ whole genome shotgun (WGS) entry which is preliminary data.</text>
</comment>
<dbReference type="Pfam" id="PF00561">
    <property type="entry name" value="Abhydrolase_1"/>
    <property type="match status" value="1"/>
</dbReference>
<feature type="domain" description="AB hydrolase-1" evidence="2">
    <location>
        <begin position="26"/>
        <end position="278"/>
    </location>
</feature>
<dbReference type="Proteomes" id="UP001596053">
    <property type="component" value="Unassembled WGS sequence"/>
</dbReference>
<reference evidence="4" key="1">
    <citation type="journal article" date="2019" name="Int. J. Syst. Evol. Microbiol.">
        <title>The Global Catalogue of Microorganisms (GCM) 10K type strain sequencing project: providing services to taxonomists for standard genome sequencing and annotation.</title>
        <authorList>
            <consortium name="The Broad Institute Genomics Platform"/>
            <consortium name="The Broad Institute Genome Sequencing Center for Infectious Disease"/>
            <person name="Wu L."/>
            <person name="Ma J."/>
        </authorList>
    </citation>
    <scope>NUCLEOTIDE SEQUENCE [LARGE SCALE GENOMIC DNA]</scope>
    <source>
        <strain evidence="4">NCAIM B.01391</strain>
    </source>
</reference>